<dbReference type="InterPro" id="IPR015940">
    <property type="entry name" value="UBA"/>
</dbReference>
<organism evidence="2">
    <name type="scientific">Timema tahoe</name>
    <dbReference type="NCBI Taxonomy" id="61484"/>
    <lineage>
        <taxon>Eukaryota</taxon>
        <taxon>Metazoa</taxon>
        <taxon>Ecdysozoa</taxon>
        <taxon>Arthropoda</taxon>
        <taxon>Hexapoda</taxon>
        <taxon>Insecta</taxon>
        <taxon>Pterygota</taxon>
        <taxon>Neoptera</taxon>
        <taxon>Polyneoptera</taxon>
        <taxon>Phasmatodea</taxon>
        <taxon>Timematodea</taxon>
        <taxon>Timematoidea</taxon>
        <taxon>Timematidae</taxon>
        <taxon>Timema</taxon>
    </lineage>
</organism>
<feature type="domain" description="UBA" evidence="1">
    <location>
        <begin position="89"/>
        <end position="130"/>
    </location>
</feature>
<dbReference type="InterPro" id="IPR009543">
    <property type="entry name" value="VPS13_VAB"/>
</dbReference>
<dbReference type="AlphaFoldDB" id="A0A7R9ILW5"/>
<proteinExistence type="predicted"/>
<dbReference type="GO" id="GO:0045053">
    <property type="term" value="P:protein retention in Golgi apparatus"/>
    <property type="evidence" value="ECO:0007669"/>
    <property type="project" value="TreeGrafter"/>
</dbReference>
<sequence>MFSCVLGMEEETALSIIDPVTVNMEVSRRATKGDVSPDKLSDRILEVQIHNLSVRLSYHDMRMFIRILNSLPKQTRWARSQDPIQDCRPANIRHQMNKLSALGFHFDDCEAALERCNGQLDDAALWLTQNAVPADCSAKDNLANEGQANLSFDIIHVNTNCLRVCVIDDCRDADVPLFELSLSQLFLEQELRGRSGRTKCVLASDYYNRVLSGWEPFIEPWRCEVSWEHGLSQALSKNRLQVVVTAQDILNLNITSTLVELYKNVKNNWTQDYYNLSTRDRNENSGSKVLGSPPGYKRRSPFVPFALRNNTGSKVWFTPIITPTDKVFESVREVLQSLNVDESWEVVSPGETMPFTFQGSGKARHQDTHKLRLHQLSVKVDGWEAISSVSVDKVGVYFRQANTEERFTTQVVGPARVVFEVTLEGSARKLVTVRSALLLSNQLEDSVEVKLDNGSLISTISELGSPNYNLNDISVVWSILDKGSNQGGNVAFLSRTDPETNDRRNKGETSWLTDRSTKYLQVSPGGVVPIPLSHVMATMFVRPIVKTQHPGDGYVFCNKPIFWGRVTQPGDVLEETMQCHSNKDYKYRFCTAVSRDNYPPDRPVGILGSPLIIQPAHTITLLPPITVANLLPCDLYYTVREVGGLVGRIKPGLSTAIHQVNIESSVELNFHLDNFPQSGSLVVPPSATSSNHLFKVHDSLGRRLFLHGSISVSVSAPFWLVNKTALPVVFRQEGVPETAAGQFEEHETARMVAPLLFSFSDSEASHTLVARVGNKLHPEDIPQFCQPFHLQKGVQVRRLRVSLRDSRPDIMYEFGIDVRPGRGRYRNTNIVILSPKFQLHNKINNATKILKQAEQRTKNIKAG</sequence>
<dbReference type="InterPro" id="IPR041969">
    <property type="entry name" value="VP13D_UBA"/>
</dbReference>
<dbReference type="SUPFAM" id="SSF46934">
    <property type="entry name" value="UBA-like"/>
    <property type="match status" value="1"/>
</dbReference>
<reference evidence="2" key="1">
    <citation type="submission" date="2020-11" db="EMBL/GenBank/DDBJ databases">
        <authorList>
            <person name="Tran Van P."/>
        </authorList>
    </citation>
    <scope>NUCLEOTIDE SEQUENCE</scope>
</reference>
<dbReference type="GO" id="GO:0007005">
    <property type="term" value="P:mitochondrion organization"/>
    <property type="evidence" value="ECO:0007669"/>
    <property type="project" value="TreeGrafter"/>
</dbReference>
<dbReference type="PANTHER" id="PTHR16166:SF141">
    <property type="entry name" value="INTERMEMBRANE LIPID TRANSFER PROTEIN VPS13D"/>
    <property type="match status" value="1"/>
</dbReference>
<dbReference type="InterPro" id="IPR009060">
    <property type="entry name" value="UBA-like_sf"/>
</dbReference>
<dbReference type="GO" id="GO:0006623">
    <property type="term" value="P:protein targeting to vacuole"/>
    <property type="evidence" value="ECO:0007669"/>
    <property type="project" value="TreeGrafter"/>
</dbReference>
<dbReference type="InterPro" id="IPR026847">
    <property type="entry name" value="VPS13"/>
</dbReference>
<dbReference type="PROSITE" id="PS50030">
    <property type="entry name" value="UBA"/>
    <property type="match status" value="1"/>
</dbReference>
<dbReference type="PANTHER" id="PTHR16166">
    <property type="entry name" value="VACUOLAR PROTEIN SORTING-ASSOCIATED PROTEIN VPS13"/>
    <property type="match status" value="1"/>
</dbReference>
<evidence type="ECO:0000313" key="2">
    <source>
        <dbReference type="EMBL" id="CAD7460842.1"/>
    </source>
</evidence>
<evidence type="ECO:0000259" key="1">
    <source>
        <dbReference type="PROSITE" id="PS50030"/>
    </source>
</evidence>
<dbReference type="InterPro" id="IPR056747">
    <property type="entry name" value="VPS13-like_M"/>
</dbReference>
<dbReference type="EMBL" id="OE004088">
    <property type="protein sequence ID" value="CAD7460842.1"/>
    <property type="molecule type" value="Genomic_DNA"/>
</dbReference>
<name>A0A7R9ILW5_9NEOP</name>
<dbReference type="Pfam" id="PF25033">
    <property type="entry name" value="VPS13_M"/>
    <property type="match status" value="1"/>
</dbReference>
<dbReference type="CDD" id="cd14306">
    <property type="entry name" value="UBA_VP13D"/>
    <property type="match status" value="1"/>
</dbReference>
<gene>
    <name evidence="2" type="ORF">TTEB3V08_LOCUS8759</name>
</gene>
<dbReference type="Pfam" id="PF25036">
    <property type="entry name" value="VPS13_VAB"/>
    <property type="match status" value="2"/>
</dbReference>
<accession>A0A7R9ILW5</accession>
<protein>
    <recommendedName>
        <fullName evidence="1">UBA domain-containing protein</fullName>
    </recommendedName>
</protein>